<accession>A0A951U3V5</accession>
<evidence type="ECO:0000313" key="2">
    <source>
        <dbReference type="Proteomes" id="UP000707356"/>
    </source>
</evidence>
<organism evidence="1 2">
    <name type="scientific">Pegethrix bostrychoides GSE-TBD4-15B</name>
    <dbReference type="NCBI Taxonomy" id="2839662"/>
    <lineage>
        <taxon>Bacteria</taxon>
        <taxon>Bacillati</taxon>
        <taxon>Cyanobacteriota</taxon>
        <taxon>Cyanophyceae</taxon>
        <taxon>Oculatellales</taxon>
        <taxon>Oculatellaceae</taxon>
        <taxon>Pegethrix</taxon>
    </lineage>
</organism>
<dbReference type="EMBL" id="JAHHHV010000029">
    <property type="protein sequence ID" value="MBW4465059.1"/>
    <property type="molecule type" value="Genomic_DNA"/>
</dbReference>
<sequence>MMSEHRPETIHTVLHAVTLVHPVTADEQRINVWSQSDSYSDVQFEVSRKRAELGLKGYVEAGSDRLDADFSDVVERMGLGLALVQLHNVIGKWRDGSIDDSVAEAKEIVKGIERLTYHSAALRRKFSLTVSRGSKL</sequence>
<gene>
    <name evidence="1" type="ORF">KME07_06420</name>
</gene>
<evidence type="ECO:0000313" key="1">
    <source>
        <dbReference type="EMBL" id="MBW4465059.1"/>
    </source>
</evidence>
<proteinExistence type="predicted"/>
<dbReference type="Proteomes" id="UP000707356">
    <property type="component" value="Unassembled WGS sequence"/>
</dbReference>
<protein>
    <submittedName>
        <fullName evidence="1">Uncharacterized protein</fullName>
    </submittedName>
</protein>
<reference evidence="1" key="2">
    <citation type="journal article" date="2022" name="Microbiol. Resour. Announc.">
        <title>Metagenome Sequencing to Explore Phylogenomics of Terrestrial Cyanobacteria.</title>
        <authorList>
            <person name="Ward R.D."/>
            <person name="Stajich J.E."/>
            <person name="Johansen J.R."/>
            <person name="Huntemann M."/>
            <person name="Clum A."/>
            <person name="Foster B."/>
            <person name="Foster B."/>
            <person name="Roux S."/>
            <person name="Palaniappan K."/>
            <person name="Varghese N."/>
            <person name="Mukherjee S."/>
            <person name="Reddy T.B.K."/>
            <person name="Daum C."/>
            <person name="Copeland A."/>
            <person name="Chen I.A."/>
            <person name="Ivanova N.N."/>
            <person name="Kyrpides N.C."/>
            <person name="Shapiro N."/>
            <person name="Eloe-Fadrosh E.A."/>
            <person name="Pietrasiak N."/>
        </authorList>
    </citation>
    <scope>NUCLEOTIDE SEQUENCE</scope>
    <source>
        <strain evidence="1">GSE-TBD4-15B</strain>
    </source>
</reference>
<dbReference type="AlphaFoldDB" id="A0A951U3V5"/>
<comment type="caution">
    <text evidence="1">The sequence shown here is derived from an EMBL/GenBank/DDBJ whole genome shotgun (WGS) entry which is preliminary data.</text>
</comment>
<name>A0A951U3V5_9CYAN</name>
<reference evidence="1" key="1">
    <citation type="submission" date="2021-05" db="EMBL/GenBank/DDBJ databases">
        <authorList>
            <person name="Pietrasiak N."/>
            <person name="Ward R."/>
            <person name="Stajich J.E."/>
            <person name="Kurbessoian T."/>
        </authorList>
    </citation>
    <scope>NUCLEOTIDE SEQUENCE</scope>
    <source>
        <strain evidence="1">GSE-TBD4-15B</strain>
    </source>
</reference>